<proteinExistence type="predicted"/>
<keyword evidence="2" id="KW-0378">Hydrolase</keyword>
<gene>
    <name evidence="4" type="ORF">HAZT_HAZT001857</name>
</gene>
<organism evidence="4">
    <name type="scientific">Hyalella azteca</name>
    <name type="common">Amphipod</name>
    <dbReference type="NCBI Taxonomy" id="294128"/>
    <lineage>
        <taxon>Eukaryota</taxon>
        <taxon>Metazoa</taxon>
        <taxon>Ecdysozoa</taxon>
        <taxon>Arthropoda</taxon>
        <taxon>Crustacea</taxon>
        <taxon>Multicrustacea</taxon>
        <taxon>Malacostraca</taxon>
        <taxon>Eumalacostraca</taxon>
        <taxon>Peracarida</taxon>
        <taxon>Amphipoda</taxon>
        <taxon>Senticaudata</taxon>
        <taxon>Talitrida</taxon>
        <taxon>Talitroidea</taxon>
        <taxon>Hyalellidae</taxon>
        <taxon>Hyalella</taxon>
    </lineage>
</organism>
<comment type="caution">
    <text evidence="4">The sequence shown here is derived from an EMBL/GenBank/DDBJ whole genome shotgun (WGS) entry which is preliminary data.</text>
</comment>
<sequence>MKQLQEKQVSVAGFYTTEKRDTHGNRIGFNIVTTEGMTAPLAAIKSDGDGTRLPMIGRYAVDVVGFERVALPLMEKMELLSDTFCRALASLLDQRRCALLLTIPVAGRGRPLPVVERIRGHPHALLVTVLDNKSTWWQIDADVGVTF</sequence>
<keyword evidence="1" id="KW-0547">Nucleotide-binding</keyword>
<dbReference type="Proteomes" id="UP000711488">
    <property type="component" value="Unassembled WGS sequence"/>
</dbReference>
<dbReference type="PANTHER" id="PTHR43146">
    <property type="entry name" value="CANCER-RELATED NUCLEOSIDE-TRIPHOSPHATASE"/>
    <property type="match status" value="1"/>
</dbReference>
<dbReference type="EMBL" id="JQDR03004930">
    <property type="protein sequence ID" value="KAA0201829.1"/>
    <property type="molecule type" value="Genomic_DNA"/>
</dbReference>
<dbReference type="InterPro" id="IPR004948">
    <property type="entry name" value="Nuc-triphosphatase_THEP1"/>
</dbReference>
<dbReference type="GO" id="GO:0017111">
    <property type="term" value="F:ribonucleoside triphosphate phosphatase activity"/>
    <property type="evidence" value="ECO:0007669"/>
    <property type="project" value="InterPro"/>
</dbReference>
<reference evidence="4" key="1">
    <citation type="submission" date="2014-08" db="EMBL/GenBank/DDBJ databases">
        <authorList>
            <person name="Murali S."/>
            <person name="Richards S."/>
            <person name="Bandaranaike D."/>
            <person name="Bellair M."/>
            <person name="Blankenburg K."/>
            <person name="Chao H."/>
            <person name="Dinh H."/>
            <person name="Doddapaneni H."/>
            <person name="Dugan-Rocha S."/>
            <person name="Elkadiri S."/>
            <person name="Gnanaolivu R."/>
            <person name="Hughes D."/>
            <person name="Lee S."/>
            <person name="Li M."/>
            <person name="Ming W."/>
            <person name="Munidasa M."/>
            <person name="Muniz J."/>
            <person name="Nguyen L."/>
            <person name="Osuji N."/>
            <person name="Pu L.-L."/>
            <person name="Puazo M."/>
            <person name="Skinner E."/>
            <person name="Qu C."/>
            <person name="Quiroz J."/>
            <person name="Raj R."/>
            <person name="Weissenberger G."/>
            <person name="Xin Y."/>
            <person name="Zou X."/>
            <person name="Han Y."/>
            <person name="Worley K."/>
            <person name="Muzny D."/>
            <person name="Gibbs R."/>
        </authorList>
    </citation>
    <scope>NUCLEOTIDE SEQUENCE</scope>
    <source>
        <strain evidence="4">HAZT.00-mixed</strain>
        <tissue evidence="4">Whole organism</tissue>
    </source>
</reference>
<accession>A0A6A0H8L2</accession>
<evidence type="ECO:0000256" key="3">
    <source>
        <dbReference type="ARBA" id="ARBA00022840"/>
    </source>
</evidence>
<evidence type="ECO:0000313" key="4">
    <source>
        <dbReference type="EMBL" id="KAA0201829.1"/>
    </source>
</evidence>
<reference evidence="4" key="3">
    <citation type="submission" date="2019-06" db="EMBL/GenBank/DDBJ databases">
        <authorList>
            <person name="Poynton C."/>
            <person name="Hasenbein S."/>
            <person name="Benoit J.B."/>
            <person name="Sepulveda M.S."/>
            <person name="Poelchau M.F."/>
            <person name="Murali S.C."/>
            <person name="Chen S."/>
            <person name="Glastad K.M."/>
            <person name="Werren J.H."/>
            <person name="Vineis J.H."/>
            <person name="Bowen J.L."/>
            <person name="Friedrich M."/>
            <person name="Jones J."/>
            <person name="Robertson H.M."/>
            <person name="Feyereisen R."/>
            <person name="Mechler-Hickson A."/>
            <person name="Mathers N."/>
            <person name="Lee C.E."/>
            <person name="Colbourne J.K."/>
            <person name="Biales A."/>
            <person name="Johnston J.S."/>
            <person name="Wellborn G.A."/>
            <person name="Rosendale A.J."/>
            <person name="Cridge A.G."/>
            <person name="Munoz-Torres M.C."/>
            <person name="Bain P.A."/>
            <person name="Manny A.R."/>
            <person name="Major K.M."/>
            <person name="Lambert F.N."/>
            <person name="Vulpe C.D."/>
            <person name="Tuck P."/>
            <person name="Blalock B.J."/>
            <person name="Lin Y.-Y."/>
            <person name="Smith M.E."/>
            <person name="Ochoa-Acuna H."/>
            <person name="Chen M.-J.M."/>
            <person name="Childers C.P."/>
            <person name="Qu J."/>
            <person name="Dugan S."/>
            <person name="Lee S.L."/>
            <person name="Chao H."/>
            <person name="Dinh H."/>
            <person name="Han Y."/>
            <person name="Doddapaneni H."/>
            <person name="Worley K.C."/>
            <person name="Muzny D.M."/>
            <person name="Gibbs R.A."/>
            <person name="Richards S."/>
        </authorList>
    </citation>
    <scope>NUCLEOTIDE SEQUENCE</scope>
    <source>
        <strain evidence="4">HAZT.00-mixed</strain>
        <tissue evidence="4">Whole organism</tissue>
    </source>
</reference>
<keyword evidence="3" id="KW-0067">ATP-binding</keyword>
<protein>
    <submittedName>
        <fullName evidence="4">Uncharacterized protein</fullName>
    </submittedName>
</protein>
<dbReference type="PANTHER" id="PTHR43146:SF1">
    <property type="entry name" value="CANCER-RELATED NUCLEOSIDE-TRIPHOSPHATASE"/>
    <property type="match status" value="1"/>
</dbReference>
<evidence type="ECO:0000256" key="1">
    <source>
        <dbReference type="ARBA" id="ARBA00022741"/>
    </source>
</evidence>
<dbReference type="InterPro" id="IPR027417">
    <property type="entry name" value="P-loop_NTPase"/>
</dbReference>
<dbReference type="Gene3D" id="3.40.50.300">
    <property type="entry name" value="P-loop containing nucleotide triphosphate hydrolases"/>
    <property type="match status" value="1"/>
</dbReference>
<reference evidence="4" key="2">
    <citation type="journal article" date="2018" name="Environ. Sci. Technol.">
        <title>The Toxicogenome of Hyalella azteca: A Model for Sediment Ecotoxicology and Evolutionary Toxicology.</title>
        <authorList>
            <person name="Poynton H.C."/>
            <person name="Hasenbein S."/>
            <person name="Benoit J.B."/>
            <person name="Sepulveda M.S."/>
            <person name="Poelchau M.F."/>
            <person name="Hughes D.S.T."/>
            <person name="Murali S.C."/>
            <person name="Chen S."/>
            <person name="Glastad K.M."/>
            <person name="Goodisman M.A.D."/>
            <person name="Werren J.H."/>
            <person name="Vineis J.H."/>
            <person name="Bowen J.L."/>
            <person name="Friedrich M."/>
            <person name="Jones J."/>
            <person name="Robertson H.M."/>
            <person name="Feyereisen R."/>
            <person name="Mechler-Hickson A."/>
            <person name="Mathers N."/>
            <person name="Lee C.E."/>
            <person name="Colbourne J.K."/>
            <person name="Biales A."/>
            <person name="Johnston J.S."/>
            <person name="Wellborn G.A."/>
            <person name="Rosendale A.J."/>
            <person name="Cridge A.G."/>
            <person name="Munoz-Torres M.C."/>
            <person name="Bain P.A."/>
            <person name="Manny A.R."/>
            <person name="Major K.M."/>
            <person name="Lambert F.N."/>
            <person name="Vulpe C.D."/>
            <person name="Tuck P."/>
            <person name="Blalock B.J."/>
            <person name="Lin Y.Y."/>
            <person name="Smith M.E."/>
            <person name="Ochoa-Acuna H."/>
            <person name="Chen M.M."/>
            <person name="Childers C.P."/>
            <person name="Qu J."/>
            <person name="Dugan S."/>
            <person name="Lee S.L."/>
            <person name="Chao H."/>
            <person name="Dinh H."/>
            <person name="Han Y."/>
            <person name="Doddapaneni H."/>
            <person name="Worley K.C."/>
            <person name="Muzny D.M."/>
            <person name="Gibbs R.A."/>
            <person name="Richards S."/>
        </authorList>
    </citation>
    <scope>NUCLEOTIDE SEQUENCE</scope>
    <source>
        <strain evidence="4">HAZT.00-mixed</strain>
        <tissue evidence="4">Whole organism</tissue>
    </source>
</reference>
<evidence type="ECO:0000256" key="2">
    <source>
        <dbReference type="ARBA" id="ARBA00022801"/>
    </source>
</evidence>
<dbReference type="AlphaFoldDB" id="A0A6A0H8L2"/>
<name>A0A6A0H8L2_HYAAZ</name>
<dbReference type="OrthoDB" id="446244at2759"/>
<dbReference type="Pfam" id="PF03266">
    <property type="entry name" value="NTPase_1"/>
    <property type="match status" value="1"/>
</dbReference>
<dbReference type="GO" id="GO:0005524">
    <property type="term" value="F:ATP binding"/>
    <property type="evidence" value="ECO:0007669"/>
    <property type="project" value="UniProtKB-KW"/>
</dbReference>